<accession>A0ABV2AFX7</accession>
<evidence type="ECO:0000256" key="1">
    <source>
        <dbReference type="SAM" id="Coils"/>
    </source>
</evidence>
<name>A0ABV2AFX7_9EUKA</name>
<sequence>MTKSTQEHADKAICAIFNRLFLKVRLAKEMAELESDQIGSKNILLGWADAIESSLRSGDSRPEAKAPGGKNIFLSVFNDLQIFERLLKLFVLGGSSKLQIGVLSYMFSMCFYGSEDFYFWFLKQILPISAALRESLGDLKNCAEVDQFLSAITAFLKLPSGGSGDDFFLLSLQIDWGDKTEKKNLDQIGKDVETANENIRKLVEAARKVKSCRDRFIFSAPLRCGDEKDFFDSIKKRVRALHKTGKEELESKANRFRAQNNTPKSVYRRRVIAERVKPLLSQIEKRKIEISEKEKMAGELEKKLLETREEIGNLRKEEKELEIELKSEQLKIEETVADFYKDHKKLGEEIRVARQKNKAIELFSSFISEVELKFKNDYAPQRKIFENIQHKNYSTLLLQTRNLFSLLSTLSEQTVAQICKIKNFFSQINSHFQKALSFEISCDDKNLYRMNSEDQYVQKLVSRGETFLRKISFCVEKTCLFLSEAVPFQLVRKELLDKLDSNVLRSLNLDEHFESIFEKENEIALE</sequence>
<keyword evidence="3" id="KW-1185">Reference proteome</keyword>
<organism evidence="2 3">
    <name type="scientific">Bonamia ostreae</name>
    <dbReference type="NCBI Taxonomy" id="126728"/>
    <lineage>
        <taxon>Eukaryota</taxon>
        <taxon>Sar</taxon>
        <taxon>Rhizaria</taxon>
        <taxon>Endomyxa</taxon>
        <taxon>Ascetosporea</taxon>
        <taxon>Haplosporida</taxon>
        <taxon>Bonamia</taxon>
    </lineage>
</organism>
<protein>
    <submittedName>
        <fullName evidence="2">Uncharacterized protein</fullName>
    </submittedName>
</protein>
<reference evidence="2 3" key="1">
    <citation type="journal article" date="2024" name="BMC Biol.">
        <title>Comparative genomics of Ascetosporea gives new insight into the evolutionary basis for animal parasitism in Rhizaria.</title>
        <authorList>
            <person name="Hiltunen Thoren M."/>
            <person name="Onut-Brannstrom I."/>
            <person name="Alfjorden A."/>
            <person name="Peckova H."/>
            <person name="Swords F."/>
            <person name="Hooper C."/>
            <person name="Holzer A.S."/>
            <person name="Bass D."/>
            <person name="Burki F."/>
        </authorList>
    </citation>
    <scope>NUCLEOTIDE SEQUENCE [LARGE SCALE GENOMIC DNA]</scope>
    <source>
        <strain evidence="2">20-A016</strain>
    </source>
</reference>
<feature type="coiled-coil region" evidence="1">
    <location>
        <begin position="283"/>
        <end position="338"/>
    </location>
</feature>
<dbReference type="EMBL" id="JBDODL010000086">
    <property type="protein sequence ID" value="MES1918571.1"/>
    <property type="molecule type" value="Genomic_DNA"/>
</dbReference>
<proteinExistence type="predicted"/>
<dbReference type="Proteomes" id="UP001439008">
    <property type="component" value="Unassembled WGS sequence"/>
</dbReference>
<keyword evidence="1" id="KW-0175">Coiled coil</keyword>
<evidence type="ECO:0000313" key="3">
    <source>
        <dbReference type="Proteomes" id="UP001439008"/>
    </source>
</evidence>
<evidence type="ECO:0000313" key="2">
    <source>
        <dbReference type="EMBL" id="MES1918571.1"/>
    </source>
</evidence>
<comment type="caution">
    <text evidence="2">The sequence shown here is derived from an EMBL/GenBank/DDBJ whole genome shotgun (WGS) entry which is preliminary data.</text>
</comment>
<gene>
    <name evidence="2" type="ORF">MHBO_000523</name>
</gene>